<evidence type="ECO:0000313" key="2">
    <source>
        <dbReference type="Proteomes" id="UP001054252"/>
    </source>
</evidence>
<reference evidence="1 2" key="1">
    <citation type="journal article" date="2021" name="Commun. Biol.">
        <title>The genome of Shorea leprosula (Dipterocarpaceae) highlights the ecological relevance of drought in aseasonal tropical rainforests.</title>
        <authorList>
            <person name="Ng K.K.S."/>
            <person name="Kobayashi M.J."/>
            <person name="Fawcett J.A."/>
            <person name="Hatakeyama M."/>
            <person name="Paape T."/>
            <person name="Ng C.H."/>
            <person name="Ang C.C."/>
            <person name="Tnah L.H."/>
            <person name="Lee C.T."/>
            <person name="Nishiyama T."/>
            <person name="Sese J."/>
            <person name="O'Brien M.J."/>
            <person name="Copetti D."/>
            <person name="Mohd Noor M.I."/>
            <person name="Ong R.C."/>
            <person name="Putra M."/>
            <person name="Sireger I.Z."/>
            <person name="Indrioko S."/>
            <person name="Kosugi Y."/>
            <person name="Izuno A."/>
            <person name="Isagi Y."/>
            <person name="Lee S.L."/>
            <person name="Shimizu K.K."/>
        </authorList>
    </citation>
    <scope>NUCLEOTIDE SEQUENCE [LARGE SCALE GENOMIC DNA]</scope>
    <source>
        <strain evidence="1">214</strain>
    </source>
</reference>
<organism evidence="1 2">
    <name type="scientific">Rubroshorea leprosula</name>
    <dbReference type="NCBI Taxonomy" id="152421"/>
    <lineage>
        <taxon>Eukaryota</taxon>
        <taxon>Viridiplantae</taxon>
        <taxon>Streptophyta</taxon>
        <taxon>Embryophyta</taxon>
        <taxon>Tracheophyta</taxon>
        <taxon>Spermatophyta</taxon>
        <taxon>Magnoliopsida</taxon>
        <taxon>eudicotyledons</taxon>
        <taxon>Gunneridae</taxon>
        <taxon>Pentapetalae</taxon>
        <taxon>rosids</taxon>
        <taxon>malvids</taxon>
        <taxon>Malvales</taxon>
        <taxon>Dipterocarpaceae</taxon>
        <taxon>Rubroshorea</taxon>
    </lineage>
</organism>
<protein>
    <submittedName>
        <fullName evidence="1">Uncharacterized protein</fullName>
    </submittedName>
</protein>
<proteinExistence type="predicted"/>
<name>A0AAV5JIA7_9ROSI</name>
<sequence>MAMRTRLALWVARKVWKGFALWLSICFLFAQDIAQSLNTFVPPPLVDWVVVGVADQIDHKTAGSKSALMKVEATFLGLKMLHKAYQGEASTAKGKVNDCVEAWDFVDIIAADWQEKDADQEGGKGLQMA</sequence>
<dbReference type="EMBL" id="BPVZ01000036">
    <property type="protein sequence ID" value="GKV12516.1"/>
    <property type="molecule type" value="Genomic_DNA"/>
</dbReference>
<gene>
    <name evidence="1" type="ORF">SLEP1_g23647</name>
</gene>
<dbReference type="AlphaFoldDB" id="A0AAV5JIA7"/>
<keyword evidence="2" id="KW-1185">Reference proteome</keyword>
<dbReference type="Proteomes" id="UP001054252">
    <property type="component" value="Unassembled WGS sequence"/>
</dbReference>
<evidence type="ECO:0000313" key="1">
    <source>
        <dbReference type="EMBL" id="GKV12516.1"/>
    </source>
</evidence>
<comment type="caution">
    <text evidence="1">The sequence shown here is derived from an EMBL/GenBank/DDBJ whole genome shotgun (WGS) entry which is preliminary data.</text>
</comment>
<accession>A0AAV5JIA7</accession>